<dbReference type="EMBL" id="JAMKFB020000018">
    <property type="protein sequence ID" value="KAL0168285.1"/>
    <property type="molecule type" value="Genomic_DNA"/>
</dbReference>
<name>A0ABD0P3A1_CIRMR</name>
<dbReference type="AlphaFoldDB" id="A0ABD0P3A1"/>
<comment type="caution">
    <text evidence="2">The sequence shown here is derived from an EMBL/GenBank/DDBJ whole genome shotgun (WGS) entry which is preliminary data.</text>
</comment>
<dbReference type="InterPro" id="IPR048581">
    <property type="entry name" value="RYDR_Jsol"/>
</dbReference>
<feature type="domain" description="Ryanodine receptor junctional solenoid" evidence="1">
    <location>
        <begin position="1"/>
        <end position="25"/>
    </location>
</feature>
<reference evidence="2 3" key="1">
    <citation type="submission" date="2024-05" db="EMBL/GenBank/DDBJ databases">
        <title>Genome sequencing and assembly of Indian major carp, Cirrhinus mrigala (Hamilton, 1822).</title>
        <authorList>
            <person name="Mohindra V."/>
            <person name="Chowdhury L.M."/>
            <person name="Lal K."/>
            <person name="Jena J.K."/>
        </authorList>
    </citation>
    <scope>NUCLEOTIDE SEQUENCE [LARGE SCALE GENOMIC DNA]</scope>
    <source>
        <strain evidence="2">CM1030</strain>
        <tissue evidence="2">Blood</tissue>
    </source>
</reference>
<evidence type="ECO:0000259" key="1">
    <source>
        <dbReference type="Pfam" id="PF21119"/>
    </source>
</evidence>
<evidence type="ECO:0000313" key="2">
    <source>
        <dbReference type="EMBL" id="KAL0168285.1"/>
    </source>
</evidence>
<dbReference type="PANTHER" id="PTHR46399">
    <property type="entry name" value="B30.2/SPRY DOMAIN-CONTAINING PROTEIN"/>
    <property type="match status" value="1"/>
</dbReference>
<gene>
    <name evidence="2" type="ORF">M9458_036507</name>
</gene>
<dbReference type="Proteomes" id="UP001529510">
    <property type="component" value="Unassembled WGS sequence"/>
</dbReference>
<dbReference type="Pfam" id="PF21119">
    <property type="entry name" value="RYDR_Jsol"/>
    <property type="match status" value="1"/>
</dbReference>
<feature type="non-terminal residue" evidence="2">
    <location>
        <position position="82"/>
    </location>
</feature>
<dbReference type="PANTHER" id="PTHR46399:SF10">
    <property type="entry name" value="RYANODINE RECEPTOR 1"/>
    <property type="match status" value="1"/>
</dbReference>
<accession>A0ABD0P3A1</accession>
<evidence type="ECO:0000313" key="3">
    <source>
        <dbReference type="Proteomes" id="UP001529510"/>
    </source>
</evidence>
<proteinExistence type="predicted"/>
<organism evidence="2 3">
    <name type="scientific">Cirrhinus mrigala</name>
    <name type="common">Mrigala</name>
    <dbReference type="NCBI Taxonomy" id="683832"/>
    <lineage>
        <taxon>Eukaryota</taxon>
        <taxon>Metazoa</taxon>
        <taxon>Chordata</taxon>
        <taxon>Craniata</taxon>
        <taxon>Vertebrata</taxon>
        <taxon>Euteleostomi</taxon>
        <taxon>Actinopterygii</taxon>
        <taxon>Neopterygii</taxon>
        <taxon>Teleostei</taxon>
        <taxon>Ostariophysi</taxon>
        <taxon>Cypriniformes</taxon>
        <taxon>Cyprinidae</taxon>
        <taxon>Labeoninae</taxon>
        <taxon>Labeonini</taxon>
        <taxon>Cirrhinus</taxon>
    </lineage>
</organism>
<protein>
    <recommendedName>
        <fullName evidence="1">Ryanodine receptor junctional solenoid domain-containing protein</fullName>
    </recommendedName>
</protein>
<keyword evidence="3" id="KW-1185">Reference proteome</keyword>
<sequence length="82" mass="9397">MIHWAQESFIQNPELVRLMFSLLHRQYDALGELIRALPKAYAINAVSVQDTMDLLECLGQIRSLLIVQMGPEEERLMIQSIG</sequence>
<dbReference type="InterPro" id="IPR015925">
    <property type="entry name" value="Ryanodine_IP3_receptor"/>
</dbReference>